<name>A0A0F8XRX7_9ZZZZ</name>
<dbReference type="AlphaFoldDB" id="A0A0F8XRX7"/>
<dbReference type="EMBL" id="LAZR01057551">
    <property type="protein sequence ID" value="KKK71837.1"/>
    <property type="molecule type" value="Genomic_DNA"/>
</dbReference>
<feature type="non-terminal residue" evidence="1">
    <location>
        <position position="1"/>
    </location>
</feature>
<accession>A0A0F8XRX7</accession>
<dbReference type="SUPFAM" id="SSF63825">
    <property type="entry name" value="YWTD domain"/>
    <property type="match status" value="1"/>
</dbReference>
<gene>
    <name evidence="1" type="ORF">LCGC14_2909910</name>
</gene>
<reference evidence="1" key="1">
    <citation type="journal article" date="2015" name="Nature">
        <title>Complex archaea that bridge the gap between prokaryotes and eukaryotes.</title>
        <authorList>
            <person name="Spang A."/>
            <person name="Saw J.H."/>
            <person name="Jorgensen S.L."/>
            <person name="Zaremba-Niedzwiedzka K."/>
            <person name="Martijn J."/>
            <person name="Lind A.E."/>
            <person name="van Eijk R."/>
            <person name="Schleper C."/>
            <person name="Guy L."/>
            <person name="Ettema T.J."/>
        </authorList>
    </citation>
    <scope>NUCLEOTIDE SEQUENCE</scope>
</reference>
<protein>
    <submittedName>
        <fullName evidence="1">Uncharacterized protein</fullName>
    </submittedName>
</protein>
<evidence type="ECO:0000313" key="1">
    <source>
        <dbReference type="EMBL" id="KKK71837.1"/>
    </source>
</evidence>
<sequence length="277" mass="31565">NNCNQNPNKLNLMHRILGFLLVSFVLWYPLQAQKEDASIIRTYDVPQSRQGVAVDSLHFYVINNSSITKHQKSDGNLVGTWEDEDSILHHLNSGTIINGKLYVVNSNYPDFPMASSIEIFDPGTLKHIDNHSFGILNGSATWMDDYDGYMFVAFAHYTGRGSEPGKTNAWTRLVKFDRQWRQVESWVFPKELITRYESKSSSGGVILQDGKILCTGHDNFEVYLLEFPKKGYSLNWMATIPVGSYGQGIAYEIKEGKEYIYGIIKKENKVVVTKIKY</sequence>
<organism evidence="1">
    <name type="scientific">marine sediment metagenome</name>
    <dbReference type="NCBI Taxonomy" id="412755"/>
    <lineage>
        <taxon>unclassified sequences</taxon>
        <taxon>metagenomes</taxon>
        <taxon>ecological metagenomes</taxon>
    </lineage>
</organism>
<proteinExistence type="predicted"/>
<comment type="caution">
    <text evidence="1">The sequence shown here is derived from an EMBL/GenBank/DDBJ whole genome shotgun (WGS) entry which is preliminary data.</text>
</comment>